<feature type="region of interest" description="Disordered" evidence="1">
    <location>
        <begin position="21"/>
        <end position="40"/>
    </location>
</feature>
<accession>W9SCU5</accession>
<feature type="compositionally biased region" description="Polar residues" evidence="1">
    <location>
        <begin position="22"/>
        <end position="33"/>
    </location>
</feature>
<reference evidence="3" key="1">
    <citation type="submission" date="2013-01" db="EMBL/GenBank/DDBJ databases">
        <title>Draft Genome Sequence of a Mulberry Tree, Morus notabilis C.K. Schneid.</title>
        <authorList>
            <person name="He N."/>
            <person name="Zhao S."/>
        </authorList>
    </citation>
    <scope>NUCLEOTIDE SEQUENCE</scope>
</reference>
<dbReference type="Proteomes" id="UP000030645">
    <property type="component" value="Unassembled WGS sequence"/>
</dbReference>
<sequence>MMRRSIFLHQHTYQGYPDDENIQAQTFSKPPNNENHDTGGLSRRESIWILNGENHHSIQIADRTIAYDHGETVVASLKALWISVCKHCGAPFASNNVLRKRDDRA</sequence>
<proteinExistence type="predicted"/>
<name>W9SCU5_9ROSA</name>
<evidence type="ECO:0000256" key="1">
    <source>
        <dbReference type="SAM" id="MobiDB-lite"/>
    </source>
</evidence>
<evidence type="ECO:0000313" key="3">
    <source>
        <dbReference type="Proteomes" id="UP000030645"/>
    </source>
</evidence>
<evidence type="ECO:0000313" key="2">
    <source>
        <dbReference type="EMBL" id="EXC22147.1"/>
    </source>
</evidence>
<dbReference type="AlphaFoldDB" id="W9SCU5"/>
<keyword evidence="3" id="KW-1185">Reference proteome</keyword>
<organism evidence="2 3">
    <name type="scientific">Morus notabilis</name>
    <dbReference type="NCBI Taxonomy" id="981085"/>
    <lineage>
        <taxon>Eukaryota</taxon>
        <taxon>Viridiplantae</taxon>
        <taxon>Streptophyta</taxon>
        <taxon>Embryophyta</taxon>
        <taxon>Tracheophyta</taxon>
        <taxon>Spermatophyta</taxon>
        <taxon>Magnoliopsida</taxon>
        <taxon>eudicotyledons</taxon>
        <taxon>Gunneridae</taxon>
        <taxon>Pentapetalae</taxon>
        <taxon>rosids</taxon>
        <taxon>fabids</taxon>
        <taxon>Rosales</taxon>
        <taxon>Moraceae</taxon>
        <taxon>Moreae</taxon>
        <taxon>Morus</taxon>
    </lineage>
</organism>
<protein>
    <submittedName>
        <fullName evidence="2">Uncharacterized protein</fullName>
    </submittedName>
</protein>
<dbReference type="EMBL" id="KE345966">
    <property type="protein sequence ID" value="EXC22147.1"/>
    <property type="molecule type" value="Genomic_DNA"/>
</dbReference>
<gene>
    <name evidence="2" type="ORF">L484_016213</name>
</gene>